<dbReference type="KEGG" id="acae:HYG86_05515"/>
<sequence>MKRIITEISKIKDIPYMIFYKEDGKKLPLVIICHGFNCDKYTSATMAIKLAEKGFCAITFDSSKHGERYDGFLDNITCDADFGTALYSIIRDTYTDISIIVNGMSNDPRIDTSKIGLTGGSMGAMATYYALTKSRDIKVAVPIIGTPDFVSSLMYGMEKEDECQFASPEEKKVLEFVKELDPYQHLIENENRPLLIINASKDDDVPPQRSIDFYNEIKVRYEKEGIPIEQFIADEFHFMSQEMIDKAVDWFEKYLN</sequence>
<dbReference type="EMBL" id="CP058559">
    <property type="protein sequence ID" value="QNO14268.1"/>
    <property type="molecule type" value="Genomic_DNA"/>
</dbReference>
<dbReference type="InterPro" id="IPR029058">
    <property type="entry name" value="AB_hydrolase_fold"/>
</dbReference>
<keyword evidence="2" id="KW-0378">Hydrolase</keyword>
<dbReference type="InterPro" id="IPR001375">
    <property type="entry name" value="Peptidase_S9_cat"/>
</dbReference>
<evidence type="ECO:0000259" key="1">
    <source>
        <dbReference type="Pfam" id="PF00326"/>
    </source>
</evidence>
<dbReference type="GO" id="GO:0008236">
    <property type="term" value="F:serine-type peptidase activity"/>
    <property type="evidence" value="ECO:0007669"/>
    <property type="project" value="InterPro"/>
</dbReference>
<name>A0A7G9W6F6_ALKCA</name>
<accession>A0A7G9W6F6</accession>
<dbReference type="Proteomes" id="UP000516160">
    <property type="component" value="Chromosome"/>
</dbReference>
<dbReference type="RefSeq" id="WP_213167924.1">
    <property type="nucleotide sequence ID" value="NZ_CP058559.1"/>
</dbReference>
<evidence type="ECO:0000313" key="2">
    <source>
        <dbReference type="EMBL" id="QNO14268.1"/>
    </source>
</evidence>
<dbReference type="SUPFAM" id="SSF53474">
    <property type="entry name" value="alpha/beta-Hydrolases"/>
    <property type="match status" value="1"/>
</dbReference>
<proteinExistence type="predicted"/>
<protein>
    <submittedName>
        <fullName evidence="2">Alpha/beta hydrolase</fullName>
    </submittedName>
</protein>
<dbReference type="Gene3D" id="3.40.50.1820">
    <property type="entry name" value="alpha/beta hydrolase"/>
    <property type="match status" value="1"/>
</dbReference>
<dbReference type="AlphaFoldDB" id="A0A7G9W6F6"/>
<dbReference type="Pfam" id="PF00326">
    <property type="entry name" value="Peptidase_S9"/>
    <property type="match status" value="1"/>
</dbReference>
<reference evidence="2 3" key="1">
    <citation type="submission" date="2020-07" db="EMBL/GenBank/DDBJ databases">
        <title>Alkalicella. sp. LB2 genome.</title>
        <authorList>
            <person name="Postec A."/>
            <person name="Quemeneur M."/>
        </authorList>
    </citation>
    <scope>NUCLEOTIDE SEQUENCE [LARGE SCALE GENOMIC DNA]</scope>
    <source>
        <strain evidence="2 3">LB2</strain>
    </source>
</reference>
<keyword evidence="3" id="KW-1185">Reference proteome</keyword>
<evidence type="ECO:0000313" key="3">
    <source>
        <dbReference type="Proteomes" id="UP000516160"/>
    </source>
</evidence>
<feature type="domain" description="Peptidase S9 prolyl oligopeptidase catalytic" evidence="1">
    <location>
        <begin position="93"/>
        <end position="255"/>
    </location>
</feature>
<dbReference type="PANTHER" id="PTHR47381">
    <property type="entry name" value="ALPHA/BETA-HYDROLASES SUPERFAMILY PROTEIN"/>
    <property type="match status" value="1"/>
</dbReference>
<gene>
    <name evidence="2" type="ORF">HYG86_05515</name>
</gene>
<dbReference type="PANTHER" id="PTHR47381:SF3">
    <property type="entry name" value="ALPHA_BETA-HYDROLASES SUPERFAMILY PROTEIN"/>
    <property type="match status" value="1"/>
</dbReference>
<organism evidence="2 3">
    <name type="scientific">Alkalicella caledoniensis</name>
    <dbReference type="NCBI Taxonomy" id="2731377"/>
    <lineage>
        <taxon>Bacteria</taxon>
        <taxon>Bacillati</taxon>
        <taxon>Bacillota</taxon>
        <taxon>Clostridia</taxon>
        <taxon>Eubacteriales</taxon>
        <taxon>Proteinivoracaceae</taxon>
        <taxon>Alkalicella</taxon>
    </lineage>
</organism>
<dbReference type="GO" id="GO:0006508">
    <property type="term" value="P:proteolysis"/>
    <property type="evidence" value="ECO:0007669"/>
    <property type="project" value="InterPro"/>
</dbReference>